<reference evidence="1" key="1">
    <citation type="journal article" date="2020" name="Stud. Mycol.">
        <title>101 Dothideomycetes genomes: a test case for predicting lifestyles and emergence of pathogens.</title>
        <authorList>
            <person name="Haridas S."/>
            <person name="Albert R."/>
            <person name="Binder M."/>
            <person name="Bloem J."/>
            <person name="Labutti K."/>
            <person name="Salamov A."/>
            <person name="Andreopoulos B."/>
            <person name="Baker S."/>
            <person name="Barry K."/>
            <person name="Bills G."/>
            <person name="Bluhm B."/>
            <person name="Cannon C."/>
            <person name="Castanera R."/>
            <person name="Culley D."/>
            <person name="Daum C."/>
            <person name="Ezra D."/>
            <person name="Gonzalez J."/>
            <person name="Henrissat B."/>
            <person name="Kuo A."/>
            <person name="Liang C."/>
            <person name="Lipzen A."/>
            <person name="Lutzoni F."/>
            <person name="Magnuson J."/>
            <person name="Mondo S."/>
            <person name="Nolan M."/>
            <person name="Ohm R."/>
            <person name="Pangilinan J."/>
            <person name="Park H.-J."/>
            <person name="Ramirez L."/>
            <person name="Alfaro M."/>
            <person name="Sun H."/>
            <person name="Tritt A."/>
            <person name="Yoshinaga Y."/>
            <person name="Zwiers L.-H."/>
            <person name="Turgeon B."/>
            <person name="Goodwin S."/>
            <person name="Spatafora J."/>
            <person name="Crous P."/>
            <person name="Grigoriev I."/>
        </authorList>
    </citation>
    <scope>NUCLEOTIDE SEQUENCE</scope>
    <source>
        <strain evidence="1">CBS 690.94</strain>
    </source>
</reference>
<dbReference type="EMBL" id="MU001506">
    <property type="protein sequence ID" value="KAF2441292.1"/>
    <property type="molecule type" value="Genomic_DNA"/>
</dbReference>
<protein>
    <submittedName>
        <fullName evidence="1">Uncharacterized protein</fullName>
    </submittedName>
</protein>
<organism evidence="1 2">
    <name type="scientific">Karstenula rhodostoma CBS 690.94</name>
    <dbReference type="NCBI Taxonomy" id="1392251"/>
    <lineage>
        <taxon>Eukaryota</taxon>
        <taxon>Fungi</taxon>
        <taxon>Dikarya</taxon>
        <taxon>Ascomycota</taxon>
        <taxon>Pezizomycotina</taxon>
        <taxon>Dothideomycetes</taxon>
        <taxon>Pleosporomycetidae</taxon>
        <taxon>Pleosporales</taxon>
        <taxon>Massarineae</taxon>
        <taxon>Didymosphaeriaceae</taxon>
        <taxon>Karstenula</taxon>
    </lineage>
</organism>
<sequence length="131" mass="14397">MSTQEGSYERGKLGQTVAYSPICGTITSFKPPSVSLLRNASRSANANYQTAAVPRNLSTRTDASYPTTPMLATLRRKNRLLTSSGCKYAAPEVIFPKTRELSAEIFSLERVLPDMWATVLSIPISNLQVRL</sequence>
<comment type="caution">
    <text evidence="1">The sequence shown here is derived from an EMBL/GenBank/DDBJ whole genome shotgun (WGS) entry which is preliminary data.</text>
</comment>
<dbReference type="Proteomes" id="UP000799764">
    <property type="component" value="Unassembled WGS sequence"/>
</dbReference>
<proteinExistence type="predicted"/>
<keyword evidence="2" id="KW-1185">Reference proteome</keyword>
<evidence type="ECO:0000313" key="2">
    <source>
        <dbReference type="Proteomes" id="UP000799764"/>
    </source>
</evidence>
<name>A0A9P4U9P6_9PLEO</name>
<evidence type="ECO:0000313" key="1">
    <source>
        <dbReference type="EMBL" id="KAF2441292.1"/>
    </source>
</evidence>
<accession>A0A9P4U9P6</accession>
<gene>
    <name evidence="1" type="ORF">P171DRAFT_488846</name>
</gene>
<dbReference type="AlphaFoldDB" id="A0A9P4U9P6"/>